<name>A0A8H5HJG8_9AGAR</name>
<comment type="caution">
    <text evidence="2">The sequence shown here is derived from an EMBL/GenBank/DDBJ whole genome shotgun (WGS) entry which is preliminary data.</text>
</comment>
<evidence type="ECO:0000256" key="1">
    <source>
        <dbReference type="SAM" id="MobiDB-lite"/>
    </source>
</evidence>
<feature type="region of interest" description="Disordered" evidence="1">
    <location>
        <begin position="1"/>
        <end position="68"/>
    </location>
</feature>
<gene>
    <name evidence="2" type="ORF">D9615_003272</name>
</gene>
<dbReference type="EMBL" id="JAACJP010000005">
    <property type="protein sequence ID" value="KAF5384120.1"/>
    <property type="molecule type" value="Genomic_DNA"/>
</dbReference>
<evidence type="ECO:0000313" key="2">
    <source>
        <dbReference type="EMBL" id="KAF5384120.1"/>
    </source>
</evidence>
<feature type="compositionally biased region" description="Basic and acidic residues" evidence="1">
    <location>
        <begin position="22"/>
        <end position="53"/>
    </location>
</feature>
<organism evidence="2 3">
    <name type="scientific">Tricholomella constricta</name>
    <dbReference type="NCBI Taxonomy" id="117010"/>
    <lineage>
        <taxon>Eukaryota</taxon>
        <taxon>Fungi</taxon>
        <taxon>Dikarya</taxon>
        <taxon>Basidiomycota</taxon>
        <taxon>Agaricomycotina</taxon>
        <taxon>Agaricomycetes</taxon>
        <taxon>Agaricomycetidae</taxon>
        <taxon>Agaricales</taxon>
        <taxon>Tricholomatineae</taxon>
        <taxon>Lyophyllaceae</taxon>
        <taxon>Tricholomella</taxon>
    </lineage>
</organism>
<proteinExistence type="predicted"/>
<feature type="compositionally biased region" description="Pro residues" evidence="1">
    <location>
        <begin position="57"/>
        <end position="68"/>
    </location>
</feature>
<dbReference type="Proteomes" id="UP000565441">
    <property type="component" value="Unassembled WGS sequence"/>
</dbReference>
<dbReference type="AlphaFoldDB" id="A0A8H5HJG8"/>
<keyword evidence="3" id="KW-1185">Reference proteome</keyword>
<evidence type="ECO:0000313" key="3">
    <source>
        <dbReference type="Proteomes" id="UP000565441"/>
    </source>
</evidence>
<sequence>MLVGPLPYSALSRPERTSTPTLEREERDGGERTDGGGEWERAGERERERERHVSPHLGPPPPPPPPSR</sequence>
<reference evidence="2 3" key="1">
    <citation type="journal article" date="2020" name="ISME J.">
        <title>Uncovering the hidden diversity of litter-decomposition mechanisms in mushroom-forming fungi.</title>
        <authorList>
            <person name="Floudas D."/>
            <person name="Bentzer J."/>
            <person name="Ahren D."/>
            <person name="Johansson T."/>
            <person name="Persson P."/>
            <person name="Tunlid A."/>
        </authorList>
    </citation>
    <scope>NUCLEOTIDE SEQUENCE [LARGE SCALE GENOMIC DNA]</scope>
    <source>
        <strain evidence="2 3">CBS 661.87</strain>
    </source>
</reference>
<accession>A0A8H5HJG8</accession>
<protein>
    <submittedName>
        <fullName evidence="2">Uncharacterized protein</fullName>
    </submittedName>
</protein>